<reference evidence="11" key="1">
    <citation type="submission" date="2008-04" db="EMBL/GenBank/DDBJ databases">
        <title>Complete sequence of chromosome of Nostoc punctiforme ATCC 29133.</title>
        <authorList>
            <consortium name="US DOE Joint Genome Institute"/>
            <person name="Copeland A."/>
            <person name="Lucas S."/>
            <person name="Lapidus A."/>
            <person name="Glavina del Rio T."/>
            <person name="Dalin E."/>
            <person name="Tice H."/>
            <person name="Pitluck S."/>
            <person name="Chain P."/>
            <person name="Malfatti S."/>
            <person name="Shin M."/>
            <person name="Vergez L."/>
            <person name="Schmutz J."/>
            <person name="Larimer F."/>
            <person name="Land M."/>
            <person name="Hauser L."/>
            <person name="Kyrpides N."/>
            <person name="Kim E."/>
            <person name="Meeks J.C."/>
            <person name="Elhai J."/>
            <person name="Campbell E.L."/>
            <person name="Thiel T."/>
            <person name="Longmire J."/>
            <person name="Potts M."/>
            <person name="Atlas R."/>
        </authorList>
    </citation>
    <scope>NUCLEOTIDE SEQUENCE [LARGE SCALE GENOMIC DNA]</scope>
    <source>
        <strain evidence="11">ATCC 29133 / PCC 73102</strain>
    </source>
</reference>
<dbReference type="eggNOG" id="COG0577">
    <property type="taxonomic scope" value="Bacteria"/>
</dbReference>
<keyword evidence="2" id="KW-0813">Transport</keyword>
<name>B2J644_NOSP7</name>
<keyword evidence="11" id="KW-1185">Reference proteome</keyword>
<dbReference type="AlphaFoldDB" id="B2J644"/>
<dbReference type="Pfam" id="PF02687">
    <property type="entry name" value="FtsX"/>
    <property type="match status" value="1"/>
</dbReference>
<dbReference type="PIRSF" id="PIRSF031773">
    <property type="entry name" value="DevC"/>
    <property type="match status" value="1"/>
</dbReference>
<evidence type="ECO:0000256" key="7">
    <source>
        <dbReference type="SAM" id="Phobius"/>
    </source>
</evidence>
<evidence type="ECO:0000256" key="4">
    <source>
        <dbReference type="ARBA" id="ARBA00022692"/>
    </source>
</evidence>
<accession>B2J644</accession>
<proteinExistence type="predicted"/>
<dbReference type="RefSeq" id="WP_012408745.1">
    <property type="nucleotide sequence ID" value="NC_010628.1"/>
</dbReference>
<dbReference type="STRING" id="63737.Npun_F2139"/>
<evidence type="ECO:0000256" key="1">
    <source>
        <dbReference type="ARBA" id="ARBA00004651"/>
    </source>
</evidence>
<dbReference type="InterPro" id="IPR003838">
    <property type="entry name" value="ABC3_permease_C"/>
</dbReference>
<sequence>MRNRKNAQTWDGPALAWLNLIHAKTRFFVALSAIGFAVTLIFMQLGFLGAVLKTATFIYDNLNFDIVLISPKSLEASYTLPFSRQRLYQAAAIPGVASVAPFYISFKQWRNPETKFTRSILTMGFNPKDKVFKDPEINKYRLELQSQDKLLINRYSRPEFGSRQVGLKTELGGRDIEVIGFFSMTNSLRADGTVVMNDQNFIRLYTGRSFNDISLGLINVNDRDNINKIIQNLKQVLPKDVEILSREQAGERDKNYWLTSTSIGIIFGTGAIMAFIVGTVIVYQVLYSDITEHLSEYATLKAIGYSNFRLSKVVLQEAVILAFLGFIPGFFISSSLYIITRLATGLPMEMSYGRASFVFILANIMCSISALLSLRQVLTTDPADVL</sequence>
<dbReference type="EMBL" id="CP001037">
    <property type="protein sequence ID" value="ACC80744.1"/>
    <property type="molecule type" value="Genomic_DNA"/>
</dbReference>
<dbReference type="PANTHER" id="PTHR43738:SF1">
    <property type="entry name" value="HEMIN TRANSPORT SYSTEM PERMEASE PROTEIN HRTB-RELATED"/>
    <property type="match status" value="1"/>
</dbReference>
<dbReference type="HOGENOM" id="CLU_000604_8_9_3"/>
<reference evidence="10 11" key="2">
    <citation type="journal article" date="2013" name="Plant Physiol.">
        <title>A Nostoc punctiforme Sugar Transporter Necessary to Establish a Cyanobacterium-Plant Symbiosis.</title>
        <authorList>
            <person name="Ekman M."/>
            <person name="Picossi S."/>
            <person name="Campbell E.L."/>
            <person name="Meeks J.C."/>
            <person name="Flores E."/>
        </authorList>
    </citation>
    <scope>NUCLEOTIDE SEQUENCE [LARGE SCALE GENOMIC DNA]</scope>
    <source>
        <strain evidence="11">ATCC 29133 / PCC 73102</strain>
    </source>
</reference>
<comment type="subcellular location">
    <subcellularLocation>
        <location evidence="1">Cell membrane</location>
        <topology evidence="1">Multi-pass membrane protein</topology>
    </subcellularLocation>
</comment>
<dbReference type="Pfam" id="PF12704">
    <property type="entry name" value="MacB_PCD"/>
    <property type="match status" value="1"/>
</dbReference>
<dbReference type="InterPro" id="IPR005891">
    <property type="entry name" value="DevC"/>
</dbReference>
<feature type="transmembrane region" description="Helical" evidence="7">
    <location>
        <begin position="351"/>
        <end position="372"/>
    </location>
</feature>
<feature type="domain" description="MacB-like periplasmic core" evidence="9">
    <location>
        <begin position="28"/>
        <end position="235"/>
    </location>
</feature>
<dbReference type="OrthoDB" id="180999at2"/>
<dbReference type="EnsemblBacteria" id="ACC80744">
    <property type="protein sequence ID" value="ACC80744"/>
    <property type="gene ID" value="Npun_F2139"/>
</dbReference>
<keyword evidence="4 7" id="KW-0812">Transmembrane</keyword>
<dbReference type="PhylomeDB" id="B2J644"/>
<organism evidence="10 11">
    <name type="scientific">Nostoc punctiforme (strain ATCC 29133 / PCC 73102)</name>
    <dbReference type="NCBI Taxonomy" id="63737"/>
    <lineage>
        <taxon>Bacteria</taxon>
        <taxon>Bacillati</taxon>
        <taxon>Cyanobacteriota</taxon>
        <taxon>Cyanophyceae</taxon>
        <taxon>Nostocales</taxon>
        <taxon>Nostocaceae</taxon>
        <taxon>Nostoc</taxon>
    </lineage>
</organism>
<keyword evidence="6 7" id="KW-0472">Membrane</keyword>
<dbReference type="InterPro" id="IPR051125">
    <property type="entry name" value="ABC-4/HrtB_transporter"/>
</dbReference>
<feature type="transmembrane region" description="Helical" evidence="7">
    <location>
        <begin position="256"/>
        <end position="286"/>
    </location>
</feature>
<dbReference type="KEGG" id="npu:Npun_F2139"/>
<dbReference type="Proteomes" id="UP000001191">
    <property type="component" value="Chromosome"/>
</dbReference>
<evidence type="ECO:0000259" key="9">
    <source>
        <dbReference type="Pfam" id="PF12704"/>
    </source>
</evidence>
<keyword evidence="5 7" id="KW-1133">Transmembrane helix</keyword>
<evidence type="ECO:0000256" key="6">
    <source>
        <dbReference type="ARBA" id="ARBA00023136"/>
    </source>
</evidence>
<evidence type="ECO:0000256" key="2">
    <source>
        <dbReference type="ARBA" id="ARBA00022448"/>
    </source>
</evidence>
<evidence type="ECO:0000313" key="10">
    <source>
        <dbReference type="EMBL" id="ACC80744.1"/>
    </source>
</evidence>
<feature type="transmembrane region" description="Helical" evidence="7">
    <location>
        <begin position="318"/>
        <end position="339"/>
    </location>
</feature>
<gene>
    <name evidence="10" type="ordered locus">Npun_F2139</name>
</gene>
<feature type="transmembrane region" description="Helical" evidence="7">
    <location>
        <begin position="87"/>
        <end position="106"/>
    </location>
</feature>
<evidence type="ECO:0000313" key="11">
    <source>
        <dbReference type="Proteomes" id="UP000001191"/>
    </source>
</evidence>
<feature type="transmembrane region" description="Helical" evidence="7">
    <location>
        <begin position="27"/>
        <end position="52"/>
    </location>
</feature>
<dbReference type="PANTHER" id="PTHR43738">
    <property type="entry name" value="ABC TRANSPORTER, MEMBRANE PROTEIN"/>
    <property type="match status" value="1"/>
</dbReference>
<protein>
    <submittedName>
        <fullName evidence="10">ABC exporter, inner membrane subunit, DevC family</fullName>
    </submittedName>
</protein>
<evidence type="ECO:0000256" key="3">
    <source>
        <dbReference type="ARBA" id="ARBA00022475"/>
    </source>
</evidence>
<dbReference type="InterPro" id="IPR025857">
    <property type="entry name" value="MacB_PCD"/>
</dbReference>
<keyword evidence="3" id="KW-1003">Cell membrane</keyword>
<feature type="domain" description="ABC3 transporter permease C-terminal" evidence="8">
    <location>
        <begin position="271"/>
        <end position="382"/>
    </location>
</feature>
<evidence type="ECO:0000256" key="5">
    <source>
        <dbReference type="ARBA" id="ARBA00022989"/>
    </source>
</evidence>
<dbReference type="GO" id="GO:0005886">
    <property type="term" value="C:plasma membrane"/>
    <property type="evidence" value="ECO:0007669"/>
    <property type="project" value="UniProtKB-SubCell"/>
</dbReference>
<dbReference type="NCBIfam" id="TIGR01185">
    <property type="entry name" value="devC"/>
    <property type="match status" value="1"/>
</dbReference>
<evidence type="ECO:0000259" key="8">
    <source>
        <dbReference type="Pfam" id="PF02687"/>
    </source>
</evidence>